<sequence length="671" mass="77216">MEENTEEEQKAEEAKSEPPLHNIFLDLSLENDLKGSELEWFKSRIFLDNFPKKKKKEEKAQAAKRKVEIVREDARPTEKPNTLYLRLSETETIWLFSLDTLYSENNPIDAEKVRKENETYQMKKTKKELIRKRCMADAQTPRNMEKSQGTETEEIQKADAEIFASEWDLYDTYNSIDECQLQSPVKCLKSADFGESCKESGEEKVVTTCEKTSEEPLKSLNFKYATLVTERLLASNCYENEQSVFKRKFISRYDETPTNFSYELKPLWNFKKEFKYPLMVTDLDWNPLNQDLLAVGYGNLKFLRKTPGVVCIWSPKNPRQPEREFFFEESVTSLNYSKLRPNILAVGTRRGKIYVLDASSHTGEPRLLKSDDSKPRPEPIWKVQWYQHKELVFEKEEILAIGESGVLMLFSFPSDVLAADVLKLDYVVSKETFLEKKVGGKVVQWEQMDDVIYDRKTFSGLSFSIFSDRNFCYVSTKEGVLVKDISVQCNMRNPSMTSGVFPAHDGPIYVVTHSPVTDLIYFTCGADWTIKIWMEGIKEPLLNLQNKAPVRCARWSPTIPTIIAAVSDAQLSIWDIARNILFPVSTTNFEDCGKPFSTVLFSTNGMNIMVGGEDGLVRVIEFSQLPRIPFLQKEALVTAIRNGLYRNKGMIGPFERAVELNREKLRTEVVV</sequence>
<keyword evidence="6" id="KW-0969">Cilium</keyword>
<dbReference type="GO" id="GO:0003341">
    <property type="term" value="P:cilium movement"/>
    <property type="evidence" value="ECO:0007669"/>
    <property type="project" value="TreeGrafter"/>
</dbReference>
<dbReference type="PANTHER" id="PTHR12442:SF12">
    <property type="entry name" value="DYNEIN AXONEMAL INTERMEDIATE CHAIN 4"/>
    <property type="match status" value="1"/>
</dbReference>
<evidence type="ECO:0000313" key="13">
    <source>
        <dbReference type="Proteomes" id="UP001372834"/>
    </source>
</evidence>
<evidence type="ECO:0000256" key="2">
    <source>
        <dbReference type="ARBA" id="ARBA00022490"/>
    </source>
</evidence>
<evidence type="ECO:0000256" key="4">
    <source>
        <dbReference type="ARBA" id="ARBA00022737"/>
    </source>
</evidence>
<gene>
    <name evidence="12" type="ORF">RUM43_011843</name>
</gene>
<evidence type="ECO:0000256" key="9">
    <source>
        <dbReference type="ARBA" id="ARBA00024190"/>
    </source>
</evidence>
<keyword evidence="5" id="KW-0282">Flagellum</keyword>
<accession>A0AAN8P5Y0</accession>
<evidence type="ECO:0000256" key="1">
    <source>
        <dbReference type="ARBA" id="ARBA00004611"/>
    </source>
</evidence>
<evidence type="ECO:0000313" key="12">
    <source>
        <dbReference type="EMBL" id="KAK6634442.1"/>
    </source>
</evidence>
<comment type="caution">
    <text evidence="12">The sequence shown here is derived from an EMBL/GenBank/DDBJ whole genome shotgun (WGS) entry which is preliminary data.</text>
</comment>
<dbReference type="InterPro" id="IPR015943">
    <property type="entry name" value="WD40/YVTN_repeat-like_dom_sf"/>
</dbReference>
<evidence type="ECO:0000256" key="7">
    <source>
        <dbReference type="ARBA" id="ARBA00023212"/>
    </source>
</evidence>
<evidence type="ECO:0000256" key="5">
    <source>
        <dbReference type="ARBA" id="ARBA00022846"/>
    </source>
</evidence>
<dbReference type="InterPro" id="IPR036322">
    <property type="entry name" value="WD40_repeat_dom_sf"/>
</dbReference>
<dbReference type="PANTHER" id="PTHR12442">
    <property type="entry name" value="DYNEIN INTERMEDIATE CHAIN"/>
    <property type="match status" value="1"/>
</dbReference>
<evidence type="ECO:0000256" key="3">
    <source>
        <dbReference type="ARBA" id="ARBA00022574"/>
    </source>
</evidence>
<dbReference type="SUPFAM" id="SSF50978">
    <property type="entry name" value="WD40 repeat-like"/>
    <property type="match status" value="1"/>
</dbReference>
<keyword evidence="7" id="KW-0206">Cytoskeleton</keyword>
<organism evidence="12 13">
    <name type="scientific">Polyplax serrata</name>
    <name type="common">Common mouse louse</name>
    <dbReference type="NCBI Taxonomy" id="468196"/>
    <lineage>
        <taxon>Eukaryota</taxon>
        <taxon>Metazoa</taxon>
        <taxon>Ecdysozoa</taxon>
        <taxon>Arthropoda</taxon>
        <taxon>Hexapoda</taxon>
        <taxon>Insecta</taxon>
        <taxon>Pterygota</taxon>
        <taxon>Neoptera</taxon>
        <taxon>Paraneoptera</taxon>
        <taxon>Psocodea</taxon>
        <taxon>Troctomorpha</taxon>
        <taxon>Phthiraptera</taxon>
        <taxon>Anoplura</taxon>
        <taxon>Polyplacidae</taxon>
        <taxon>Polyplax</taxon>
    </lineage>
</organism>
<dbReference type="EMBL" id="JAWJWE010000005">
    <property type="protein sequence ID" value="KAK6634442.1"/>
    <property type="molecule type" value="Genomic_DNA"/>
</dbReference>
<keyword evidence="8" id="KW-0966">Cell projection</keyword>
<dbReference type="AlphaFoldDB" id="A0AAN8P5Y0"/>
<protein>
    <recommendedName>
        <fullName evidence="10">Dynein axonemal intermediate chain 4</fullName>
    </recommendedName>
    <alternativeName>
        <fullName evidence="11">WD repeat-containing protein 78</fullName>
    </alternativeName>
</protein>
<name>A0AAN8P5Y0_POLSC</name>
<dbReference type="PROSITE" id="PS00678">
    <property type="entry name" value="WD_REPEATS_1"/>
    <property type="match status" value="1"/>
</dbReference>
<reference evidence="12 13" key="1">
    <citation type="submission" date="2023-10" db="EMBL/GenBank/DDBJ databases">
        <title>Genomes of two closely related lineages of the louse Polyplax serrata with different host specificities.</title>
        <authorList>
            <person name="Martinu J."/>
            <person name="Tarabai H."/>
            <person name="Stefka J."/>
            <person name="Hypsa V."/>
        </authorList>
    </citation>
    <scope>NUCLEOTIDE SEQUENCE [LARGE SCALE GENOMIC DNA]</scope>
    <source>
        <strain evidence="12">HR10_N</strain>
    </source>
</reference>
<dbReference type="Gene3D" id="2.130.10.10">
    <property type="entry name" value="YVTN repeat-like/Quinoprotein amine dehydrogenase"/>
    <property type="match status" value="2"/>
</dbReference>
<dbReference type="Pfam" id="PF00400">
    <property type="entry name" value="WD40"/>
    <property type="match status" value="1"/>
</dbReference>
<dbReference type="InterPro" id="IPR050687">
    <property type="entry name" value="Dynein_IC"/>
</dbReference>
<dbReference type="GO" id="GO:0005858">
    <property type="term" value="C:axonemal dynein complex"/>
    <property type="evidence" value="ECO:0007669"/>
    <property type="project" value="TreeGrafter"/>
</dbReference>
<dbReference type="SMART" id="SM00320">
    <property type="entry name" value="WD40"/>
    <property type="match status" value="5"/>
</dbReference>
<proteinExistence type="predicted"/>
<keyword evidence="2" id="KW-0963">Cytoplasm</keyword>
<dbReference type="Proteomes" id="UP001372834">
    <property type="component" value="Unassembled WGS sequence"/>
</dbReference>
<dbReference type="InterPro" id="IPR001680">
    <property type="entry name" value="WD40_rpt"/>
</dbReference>
<evidence type="ECO:0000256" key="6">
    <source>
        <dbReference type="ARBA" id="ARBA00023069"/>
    </source>
</evidence>
<dbReference type="InterPro" id="IPR019775">
    <property type="entry name" value="WD40_repeat_CS"/>
</dbReference>
<dbReference type="GO" id="GO:0120293">
    <property type="term" value="C:dynein axonemal particle"/>
    <property type="evidence" value="ECO:0007669"/>
    <property type="project" value="UniProtKB-SubCell"/>
</dbReference>
<dbReference type="GO" id="GO:0045503">
    <property type="term" value="F:dynein light chain binding"/>
    <property type="evidence" value="ECO:0007669"/>
    <property type="project" value="TreeGrafter"/>
</dbReference>
<evidence type="ECO:0000256" key="8">
    <source>
        <dbReference type="ARBA" id="ARBA00023273"/>
    </source>
</evidence>
<evidence type="ECO:0000256" key="11">
    <source>
        <dbReference type="ARBA" id="ARBA00041557"/>
    </source>
</evidence>
<keyword evidence="3" id="KW-0853">WD repeat</keyword>
<keyword evidence="4" id="KW-0677">Repeat</keyword>
<evidence type="ECO:0000256" key="10">
    <source>
        <dbReference type="ARBA" id="ARBA00040002"/>
    </source>
</evidence>
<dbReference type="GO" id="GO:0045504">
    <property type="term" value="F:dynein heavy chain binding"/>
    <property type="evidence" value="ECO:0007669"/>
    <property type="project" value="TreeGrafter"/>
</dbReference>
<comment type="subcellular location">
    <subcellularLocation>
        <location evidence="1">Cytoplasm</location>
        <location evidence="1">Cytoskeleton</location>
        <location evidence="1">Flagellum axoneme</location>
    </subcellularLocation>
    <subcellularLocation>
        <location evidence="9">Dynein axonemal particle</location>
    </subcellularLocation>
</comment>